<sequence length="58" mass="6501">MQDFLNVFLLLALVLLAILAFIFLADLLGVWGLALLEILITVGIILLAIRFIRPHNRS</sequence>
<gene>
    <name evidence="2" type="ORF">ADICEAN_03285</name>
</gene>
<dbReference type="EMBL" id="AODQ01000104">
    <property type="protein sequence ID" value="EMR01580.1"/>
    <property type="molecule type" value="Genomic_DNA"/>
</dbReference>
<reference evidence="2 3" key="1">
    <citation type="journal article" date="2013" name="Genome Announc.">
        <title>Draft Genome Sequence of Cesiribacter andamanensis Strain AMV16T, Isolated from a Soil Sample from a Mud Volcano in the Andaman Islands, India.</title>
        <authorList>
            <person name="Shivaji S."/>
            <person name="Ara S."/>
            <person name="Begum Z."/>
            <person name="Srinivas T.N."/>
            <person name="Singh A."/>
            <person name="Kumar Pinnaka A."/>
        </authorList>
    </citation>
    <scope>NUCLEOTIDE SEQUENCE [LARGE SCALE GENOMIC DNA]</scope>
    <source>
        <strain evidence="2 3">AMV16</strain>
    </source>
</reference>
<comment type="caution">
    <text evidence="2">The sequence shown here is derived from an EMBL/GenBank/DDBJ whole genome shotgun (WGS) entry which is preliminary data.</text>
</comment>
<feature type="transmembrane region" description="Helical" evidence="1">
    <location>
        <begin position="7"/>
        <end position="25"/>
    </location>
</feature>
<keyword evidence="1" id="KW-0812">Transmembrane</keyword>
<organism evidence="2 3">
    <name type="scientific">Cesiribacter andamanensis AMV16</name>
    <dbReference type="NCBI Taxonomy" id="1279009"/>
    <lineage>
        <taxon>Bacteria</taxon>
        <taxon>Pseudomonadati</taxon>
        <taxon>Bacteroidota</taxon>
        <taxon>Cytophagia</taxon>
        <taxon>Cytophagales</taxon>
        <taxon>Cesiribacteraceae</taxon>
        <taxon>Cesiribacter</taxon>
    </lineage>
</organism>
<dbReference type="RefSeq" id="WP_009196668.1">
    <property type="nucleotide sequence ID" value="NZ_AODQ01000104.1"/>
</dbReference>
<name>M7NIG1_9BACT</name>
<keyword evidence="1" id="KW-0472">Membrane</keyword>
<proteinExistence type="predicted"/>
<protein>
    <submittedName>
        <fullName evidence="2">Uncharacterized protein</fullName>
    </submittedName>
</protein>
<dbReference type="AlphaFoldDB" id="M7NIG1"/>
<feature type="transmembrane region" description="Helical" evidence="1">
    <location>
        <begin position="31"/>
        <end position="52"/>
    </location>
</feature>
<evidence type="ECO:0000256" key="1">
    <source>
        <dbReference type="SAM" id="Phobius"/>
    </source>
</evidence>
<accession>M7NIG1</accession>
<evidence type="ECO:0000313" key="3">
    <source>
        <dbReference type="Proteomes" id="UP000011910"/>
    </source>
</evidence>
<keyword evidence="1" id="KW-1133">Transmembrane helix</keyword>
<dbReference type="STRING" id="1279009.ADICEAN_03285"/>
<evidence type="ECO:0000313" key="2">
    <source>
        <dbReference type="EMBL" id="EMR01580.1"/>
    </source>
</evidence>
<keyword evidence="3" id="KW-1185">Reference proteome</keyword>
<dbReference type="Proteomes" id="UP000011910">
    <property type="component" value="Unassembled WGS sequence"/>
</dbReference>